<evidence type="ECO:0000313" key="2">
    <source>
        <dbReference type="Proteomes" id="UP000230069"/>
    </source>
</evidence>
<accession>A0A2G5DEN4</accession>
<name>A0A2G5DEN4_AQUCA</name>
<organism evidence="1 2">
    <name type="scientific">Aquilegia coerulea</name>
    <name type="common">Rocky mountain columbine</name>
    <dbReference type="NCBI Taxonomy" id="218851"/>
    <lineage>
        <taxon>Eukaryota</taxon>
        <taxon>Viridiplantae</taxon>
        <taxon>Streptophyta</taxon>
        <taxon>Embryophyta</taxon>
        <taxon>Tracheophyta</taxon>
        <taxon>Spermatophyta</taxon>
        <taxon>Magnoliopsida</taxon>
        <taxon>Ranunculales</taxon>
        <taxon>Ranunculaceae</taxon>
        <taxon>Thalictroideae</taxon>
        <taxon>Aquilegia</taxon>
    </lineage>
</organism>
<evidence type="ECO:0000313" key="1">
    <source>
        <dbReference type="EMBL" id="PIA41932.1"/>
    </source>
</evidence>
<gene>
    <name evidence="1" type="ORF">AQUCO_02100045v1</name>
</gene>
<proteinExistence type="predicted"/>
<sequence length="99" mass="11202">MEQYGLNCGVTQSEPLGDPLAARVAPRPRRPVIHVFARVNKIPSDVFLSNFYTYERFCHYELADPRAIMVMAGQILCGLRFPLTSLDREVRNFYGIAPG</sequence>
<dbReference type="InParanoid" id="A0A2G5DEN4"/>
<dbReference type="AlphaFoldDB" id="A0A2G5DEN4"/>
<reference evidence="1 2" key="1">
    <citation type="submission" date="2017-09" db="EMBL/GenBank/DDBJ databases">
        <title>WGS assembly of Aquilegia coerulea Goldsmith.</title>
        <authorList>
            <person name="Hodges S."/>
            <person name="Kramer E."/>
            <person name="Nordborg M."/>
            <person name="Tomkins J."/>
            <person name="Borevitz J."/>
            <person name="Derieg N."/>
            <person name="Yan J."/>
            <person name="Mihaltcheva S."/>
            <person name="Hayes R.D."/>
            <person name="Rokhsar D."/>
        </authorList>
    </citation>
    <scope>NUCLEOTIDE SEQUENCE [LARGE SCALE GENOMIC DNA]</scope>
    <source>
        <strain evidence="2">cv. Goldsmith</strain>
    </source>
</reference>
<dbReference type="Proteomes" id="UP000230069">
    <property type="component" value="Unassembled WGS sequence"/>
</dbReference>
<dbReference type="EMBL" id="KZ305038">
    <property type="protein sequence ID" value="PIA41932.1"/>
    <property type="molecule type" value="Genomic_DNA"/>
</dbReference>
<protein>
    <submittedName>
        <fullName evidence="1">Uncharacterized protein</fullName>
    </submittedName>
</protein>
<keyword evidence="2" id="KW-1185">Reference proteome</keyword>